<accession>N2BU30</accession>
<evidence type="ECO:0000313" key="3">
    <source>
        <dbReference type="Proteomes" id="UP000012651"/>
    </source>
</evidence>
<protein>
    <recommendedName>
        <fullName evidence="1">YgjP-like metallopeptidase domain-containing protein</fullName>
    </recommendedName>
</protein>
<dbReference type="CDD" id="cd07344">
    <property type="entry name" value="M48_yhfN_like"/>
    <property type="match status" value="1"/>
</dbReference>
<dbReference type="HOGENOM" id="CLU_065947_1_0_11"/>
<evidence type="ECO:0000259" key="1">
    <source>
        <dbReference type="Pfam" id="PF01863"/>
    </source>
</evidence>
<reference evidence="2 3" key="1">
    <citation type="submission" date="2013-03" db="EMBL/GenBank/DDBJ databases">
        <title>The Genome Sequence of Atopobium minutum 10063974.</title>
        <authorList>
            <consortium name="The Broad Institute Genome Sequencing Platform"/>
            <person name="Earl A."/>
            <person name="Ward D."/>
            <person name="Feldgarden M."/>
            <person name="Gevers D."/>
            <person name="Lambert T."/>
            <person name="Marvaud J.-C."/>
            <person name="Courvalin P."/>
            <person name="Walker B."/>
            <person name="Young S.K."/>
            <person name="Zeng Q."/>
            <person name="Gargeya S."/>
            <person name="Fitzgerald M."/>
            <person name="Haas B."/>
            <person name="Abouelleil A."/>
            <person name="Alvarado L."/>
            <person name="Arachchi H.M."/>
            <person name="Berlin A.M."/>
            <person name="Chapman S.B."/>
            <person name="Dewar J."/>
            <person name="Goldberg J."/>
            <person name="Griggs A."/>
            <person name="Gujja S."/>
            <person name="Hansen M."/>
            <person name="Howarth C."/>
            <person name="Imamovic A."/>
            <person name="Larimer J."/>
            <person name="McCowan C."/>
            <person name="Murphy C."/>
            <person name="Neiman D."/>
            <person name="Pearson M."/>
            <person name="Priest M."/>
            <person name="Roberts A."/>
            <person name="Saif S."/>
            <person name="Shea T."/>
            <person name="Sisk P."/>
            <person name="Sykes S."/>
            <person name="Wortman J."/>
            <person name="Nusbaum C."/>
            <person name="Birren B."/>
        </authorList>
    </citation>
    <scope>NUCLEOTIDE SEQUENCE [LARGE SCALE GENOMIC DNA]</scope>
    <source>
        <strain evidence="2 3">10063974</strain>
    </source>
</reference>
<dbReference type="AlphaFoldDB" id="N2BU30"/>
<dbReference type="PANTHER" id="PTHR30399">
    <property type="entry name" value="UNCHARACTERIZED PROTEIN YGJP"/>
    <property type="match status" value="1"/>
</dbReference>
<evidence type="ECO:0000313" key="2">
    <source>
        <dbReference type="EMBL" id="EMZ41965.1"/>
    </source>
</evidence>
<sequence>MKKEILEIGKISITITRKRNLKNLYIRIYPPDGEVGVSAPASLSTEDITQFVLKKMPSITKTREKMLTQNRQSKRRYVSGEAHYLWGKPYRLQVVHDGTKRSIAKMPKKIVMTVPEDATEDQREKLMTEWYRKEIKRALPAVTKRCEQRMSLHADEYRVKNMKTKWGTCNISERRIWINLQLVKKAPECLEYVVTHELVHLLERNHTHRFHALVEQFYPTWRDAKKLLEELPLDYIDAEEAENEE</sequence>
<dbReference type="EMBL" id="AGXC01000002">
    <property type="protein sequence ID" value="EMZ41965.1"/>
    <property type="molecule type" value="Genomic_DNA"/>
</dbReference>
<proteinExistence type="predicted"/>
<name>N2BU30_9ACTN</name>
<keyword evidence="3" id="KW-1185">Reference proteome</keyword>
<organism evidence="2 3">
    <name type="scientific">Atopobium minutum 10063974</name>
    <dbReference type="NCBI Taxonomy" id="997872"/>
    <lineage>
        <taxon>Bacteria</taxon>
        <taxon>Bacillati</taxon>
        <taxon>Actinomycetota</taxon>
        <taxon>Coriobacteriia</taxon>
        <taxon>Coriobacteriales</taxon>
        <taxon>Atopobiaceae</taxon>
        <taxon>Atopobium</taxon>
    </lineage>
</organism>
<dbReference type="PATRIC" id="fig|997872.3.peg.940"/>
<dbReference type="InterPro" id="IPR053136">
    <property type="entry name" value="UTP_pyrophosphatase-like"/>
</dbReference>
<dbReference type="OrthoDB" id="9811177at2"/>
<dbReference type="Proteomes" id="UP000012651">
    <property type="component" value="Unassembled WGS sequence"/>
</dbReference>
<dbReference type="InterPro" id="IPR002725">
    <property type="entry name" value="YgjP-like_metallopeptidase"/>
</dbReference>
<feature type="domain" description="YgjP-like metallopeptidase" evidence="1">
    <location>
        <begin position="25"/>
        <end position="230"/>
    </location>
</feature>
<dbReference type="PANTHER" id="PTHR30399:SF1">
    <property type="entry name" value="UTP PYROPHOSPHATASE"/>
    <property type="match status" value="1"/>
</dbReference>
<dbReference type="RefSeq" id="WP_002563714.1">
    <property type="nucleotide sequence ID" value="NZ_KB822533.1"/>
</dbReference>
<dbReference type="Pfam" id="PF01863">
    <property type="entry name" value="YgjP-like"/>
    <property type="match status" value="1"/>
</dbReference>
<gene>
    <name evidence="2" type="ORF">HMPREF1091_00939</name>
</gene>
<comment type="caution">
    <text evidence="2">The sequence shown here is derived from an EMBL/GenBank/DDBJ whole genome shotgun (WGS) entry which is preliminary data.</text>
</comment>
<dbReference type="Gene3D" id="3.30.2010.10">
    <property type="entry name" value="Metalloproteases ('zincins'), catalytic domain"/>
    <property type="match status" value="1"/>
</dbReference>